<dbReference type="InterPro" id="IPR029024">
    <property type="entry name" value="TerB-like"/>
</dbReference>
<reference evidence="1 2" key="1">
    <citation type="submission" date="2019-09" db="EMBL/GenBank/DDBJ databases">
        <title>Nitrincola iocasae sp. nov., a bacterium isolated from the sediment collected at a cold seep field in South China Sea.</title>
        <authorList>
            <person name="Zhang H."/>
            <person name="Wang H."/>
            <person name="Li C."/>
        </authorList>
    </citation>
    <scope>NUCLEOTIDE SEQUENCE [LARGE SCALE GENOMIC DNA]</scope>
    <source>
        <strain evidence="1 2">KXZD1103</strain>
    </source>
</reference>
<protein>
    <submittedName>
        <fullName evidence="1">Tellurite resistance TerB family protein</fullName>
    </submittedName>
</protein>
<sequence>MFNATKFLEQFMGNSASDSSQQGQASDGMSIPGGNFTGGAVAGGLIGLLVGNKKARKMAGGLVGYGGAAAAGALAFKAYQNWQEGKQVATAPVATQHDLKQVDPRFLPPVDQNTTNNFALTLITAMIAAAHADGHIDAGEQSVIFDHVEKLSLDAESKAFVFDTLRNPPGLEDLTSSVQGVEQASEVYLVSRLVADGDHPAERVYLQALAHRLNLPADLVAHLDHQVTGESEG</sequence>
<evidence type="ECO:0000313" key="2">
    <source>
        <dbReference type="Proteomes" id="UP000325606"/>
    </source>
</evidence>
<gene>
    <name evidence="1" type="ORF">F5I99_07650</name>
</gene>
<dbReference type="RefSeq" id="WP_151054684.1">
    <property type="nucleotide sequence ID" value="NZ_CP044222.1"/>
</dbReference>
<name>A0A5J6LCQ8_9GAMM</name>
<dbReference type="AlphaFoldDB" id="A0A5J6LCQ8"/>
<dbReference type="EMBL" id="CP044222">
    <property type="protein sequence ID" value="QEW06389.1"/>
    <property type="molecule type" value="Genomic_DNA"/>
</dbReference>
<dbReference type="Gene3D" id="1.10.3680.10">
    <property type="entry name" value="TerB-like"/>
    <property type="match status" value="1"/>
</dbReference>
<organism evidence="1 2">
    <name type="scientific">Nitrincola iocasae</name>
    <dbReference type="NCBI Taxonomy" id="2614693"/>
    <lineage>
        <taxon>Bacteria</taxon>
        <taxon>Pseudomonadati</taxon>
        <taxon>Pseudomonadota</taxon>
        <taxon>Gammaproteobacteria</taxon>
        <taxon>Oceanospirillales</taxon>
        <taxon>Oceanospirillaceae</taxon>
        <taxon>Nitrincola</taxon>
    </lineage>
</organism>
<dbReference type="CDD" id="cd07178">
    <property type="entry name" value="terB_like_YebE"/>
    <property type="match status" value="1"/>
</dbReference>
<dbReference type="Pfam" id="PF04391">
    <property type="entry name" value="DUF533"/>
    <property type="match status" value="1"/>
</dbReference>
<evidence type="ECO:0000313" key="1">
    <source>
        <dbReference type="EMBL" id="QEW06389.1"/>
    </source>
</evidence>
<dbReference type="InterPro" id="IPR007486">
    <property type="entry name" value="YebE"/>
</dbReference>
<dbReference type="KEGG" id="nik:F5I99_07650"/>
<proteinExistence type="predicted"/>
<dbReference type="Proteomes" id="UP000325606">
    <property type="component" value="Chromosome"/>
</dbReference>
<accession>A0A5J6LCQ8</accession>
<dbReference type="SUPFAM" id="SSF158682">
    <property type="entry name" value="TerB-like"/>
    <property type="match status" value="1"/>
</dbReference>
<keyword evidence="2" id="KW-1185">Reference proteome</keyword>